<dbReference type="Pfam" id="PF00668">
    <property type="entry name" value="Condensation"/>
    <property type="match status" value="1"/>
</dbReference>
<reference evidence="3" key="2">
    <citation type="submission" date="2024-06" db="EMBL/GenBank/DDBJ databases">
        <title>Micromonospora mangrovi CCTCC AA 2012012 genome sequences.</title>
        <authorList>
            <person name="Gao J."/>
        </authorList>
    </citation>
    <scope>NUCLEOTIDE SEQUENCE</scope>
    <source>
        <strain evidence="3">CCTCC AA 2012012</strain>
    </source>
</reference>
<dbReference type="GO" id="GO:0009366">
    <property type="term" value="C:enterobactin synthetase complex"/>
    <property type="evidence" value="ECO:0007669"/>
    <property type="project" value="TreeGrafter"/>
</dbReference>
<dbReference type="SUPFAM" id="SSF52777">
    <property type="entry name" value="CoA-dependent acyltransferases"/>
    <property type="match status" value="2"/>
</dbReference>
<proteinExistence type="predicted"/>
<dbReference type="GO" id="GO:0008610">
    <property type="term" value="P:lipid biosynthetic process"/>
    <property type="evidence" value="ECO:0007669"/>
    <property type="project" value="UniProtKB-ARBA"/>
</dbReference>
<gene>
    <name evidence="3" type="ORF">ABUL08_28365</name>
    <name evidence="2" type="ORF">VK199_28280</name>
</gene>
<dbReference type="GO" id="GO:0043041">
    <property type="term" value="P:amino acid activation for nonribosomal peptide biosynthetic process"/>
    <property type="evidence" value="ECO:0007669"/>
    <property type="project" value="TreeGrafter"/>
</dbReference>
<dbReference type="Gene3D" id="3.30.559.30">
    <property type="entry name" value="Nonribosomal peptide synthetase, condensation domain"/>
    <property type="match status" value="1"/>
</dbReference>
<evidence type="ECO:0000259" key="1">
    <source>
        <dbReference type="Pfam" id="PF00668"/>
    </source>
</evidence>
<dbReference type="GO" id="GO:0005829">
    <property type="term" value="C:cytosol"/>
    <property type="evidence" value="ECO:0007669"/>
    <property type="project" value="TreeGrafter"/>
</dbReference>
<dbReference type="Gene3D" id="3.30.559.10">
    <property type="entry name" value="Chloramphenicol acetyltransferase-like domain"/>
    <property type="match status" value="1"/>
</dbReference>
<dbReference type="PANTHER" id="PTHR45527">
    <property type="entry name" value="NONRIBOSOMAL PEPTIDE SYNTHETASE"/>
    <property type="match status" value="1"/>
</dbReference>
<dbReference type="GO" id="GO:0047527">
    <property type="term" value="F:2,3-dihydroxybenzoate-serine ligase activity"/>
    <property type="evidence" value="ECO:0007669"/>
    <property type="project" value="TreeGrafter"/>
</dbReference>
<dbReference type="AlphaFoldDB" id="A0AAU7M9Y8"/>
<dbReference type="RefSeq" id="WP_350933093.1">
    <property type="nucleotide sequence ID" value="NZ_CP157762.1"/>
</dbReference>
<reference evidence="2" key="1">
    <citation type="submission" date="2024-01" db="EMBL/GenBank/DDBJ databases">
        <title>The genome sequence of Micromonospora mangrovi CCTCC AA 2012012.</title>
        <authorList>
            <person name="Gao J."/>
        </authorList>
    </citation>
    <scope>NUCLEOTIDE SEQUENCE</scope>
    <source>
        <strain evidence="2">CCTCC AA 2012012</strain>
    </source>
</reference>
<accession>A0AAU7M9Y8</accession>
<name>A0AAU7M9Y8_9ACTN</name>
<dbReference type="PANTHER" id="PTHR45527:SF1">
    <property type="entry name" value="FATTY ACID SYNTHASE"/>
    <property type="match status" value="1"/>
</dbReference>
<evidence type="ECO:0000313" key="2">
    <source>
        <dbReference type="EMBL" id="XBP93436.1"/>
    </source>
</evidence>
<dbReference type="InterPro" id="IPR001242">
    <property type="entry name" value="Condensation_dom"/>
</dbReference>
<feature type="domain" description="Condensation" evidence="1">
    <location>
        <begin position="37"/>
        <end position="452"/>
    </location>
</feature>
<dbReference type="GO" id="GO:0009239">
    <property type="term" value="P:enterobactin biosynthetic process"/>
    <property type="evidence" value="ECO:0007669"/>
    <property type="project" value="TreeGrafter"/>
</dbReference>
<sequence length="455" mass="49868">MTAAPQAPADVPVRAPLSLPQAFLVAFDSGDEGGPFGNRYFNTQVLRLTGALDVEALQQALDDLVQRHEALRTVVVRGGAEPYQEVRPAPPVRLVTSTLGDVPADDRHRRAEEFAVEVEAGTLEVDDLPLLRAHLGRFDETDAVLVLIAHHVATDGWSLRVLARDLSLLYARRTGEAVELPGAPSYRDFTVHQLGQTAGERVERSRAYWARKLDGARMLAVPMDRPRSAGGAKVTSTYRYVLDPDLARAVGRFAAKERSSTFIVLMAAYAALLRQRTGNPDVVTPTITAGRNEPEFENTVGAFFNFIPLRIDLSDCLTWRDVVARTRATCLEAQNHEIPFAEIVPLAPELMSTFAADDLAVGAMQVFQNPFQRTGRFGSAVSYTEMRERQVFQEVSSHIPDGVLWTLEVAPAGMVGQLKFNRSQFDTDTIAGLVEELQATLRAIVTTPDAPLPGV</sequence>
<dbReference type="EMBL" id="CP157762">
    <property type="protein sequence ID" value="XBP93436.1"/>
    <property type="molecule type" value="Genomic_DNA"/>
</dbReference>
<dbReference type="EMBL" id="CP159342">
    <property type="protein sequence ID" value="XCH74134.1"/>
    <property type="molecule type" value="Genomic_DNA"/>
</dbReference>
<protein>
    <submittedName>
        <fullName evidence="2">Condensation domain-containing protein</fullName>
    </submittedName>
</protein>
<organism evidence="2">
    <name type="scientific">Micromonospora sp. CCTCC AA 2012012</name>
    <dbReference type="NCBI Taxonomy" id="3111921"/>
    <lineage>
        <taxon>Bacteria</taxon>
        <taxon>Bacillati</taxon>
        <taxon>Actinomycetota</taxon>
        <taxon>Actinomycetes</taxon>
        <taxon>Micromonosporales</taxon>
        <taxon>Micromonosporaceae</taxon>
        <taxon>Micromonospora</taxon>
    </lineage>
</organism>
<evidence type="ECO:0000313" key="3">
    <source>
        <dbReference type="EMBL" id="XCH74134.1"/>
    </source>
</evidence>
<dbReference type="GO" id="GO:0031177">
    <property type="term" value="F:phosphopantetheine binding"/>
    <property type="evidence" value="ECO:0007669"/>
    <property type="project" value="TreeGrafter"/>
</dbReference>
<dbReference type="InterPro" id="IPR023213">
    <property type="entry name" value="CAT-like_dom_sf"/>
</dbReference>